<organism evidence="2 3">
    <name type="scientific">Luethyella okanaganae</name>
    <dbReference type="NCBI Taxonomy" id="69372"/>
    <lineage>
        <taxon>Bacteria</taxon>
        <taxon>Bacillati</taxon>
        <taxon>Actinomycetota</taxon>
        <taxon>Actinomycetes</taxon>
        <taxon>Micrococcales</taxon>
        <taxon>Microbacteriaceae</taxon>
        <taxon>Luethyella</taxon>
    </lineage>
</organism>
<feature type="compositionally biased region" description="Polar residues" evidence="1">
    <location>
        <begin position="1"/>
        <end position="13"/>
    </location>
</feature>
<dbReference type="EMBL" id="JBHSTP010000002">
    <property type="protein sequence ID" value="MFC6356163.1"/>
    <property type="molecule type" value="Genomic_DNA"/>
</dbReference>
<sequence length="669" mass="72818">MNDAHQQPLQASGATAPEGMPSRGGTSRRSVLHAGLTIGAAGLLAPALAPTRAFASEGAQPAAAPFLTPPEPTPELIYQTSFEDSSDSSWLTQATSFDTAQQYSGLASLKYTRTDATSYVFTGPHIAGATSRYDEISASVWVKTAGITDGGASFCVEWYTADDCYLSGNYTNSTSSTEWTQLTLAPFAVPIDAAYMKVIFFLGRDHAGTAWYDDLAVFRSAPRLLRAKLATPSYRGLLIPGESEDIDLRVQLFAPDDTPHDYRVRVELLDANGGQVNVRTLAGQQDLRYTYSSSNLAYGDYTLRVSALASAGSVVGRQETLSLKKLRSSEVPASYIDSHGRLRRNGELFFPLTAYNYSPTTQNLDDLAYASFNSLISYGAPTQAQMDLTQAKGLSVAYIHQNTDVSTVQQFKNHPALLAWYINDEGDLSTRPAELRARYESVLNNDPDHPAYSVDYRVWPGGDEEYVTDAYGTDGYPIFGLPTDRPQRVSRLVGATVEEMPNRMIWPVIQISNQGNYGPGRGVRPPTQVEVRSMCWQAIAKGATGLSFYSYFDLVTDSSGVSPQTLLDQTKAVVSEIRSLVPIILATGRLPNIKTTASDDLLTWTTREADGRRFIFAANTAKESQQLSFGNIHARSVVALAENRTIAAPNNAFQDTLPPLGVGLYELQA</sequence>
<evidence type="ECO:0000313" key="3">
    <source>
        <dbReference type="Proteomes" id="UP001596306"/>
    </source>
</evidence>
<dbReference type="Proteomes" id="UP001596306">
    <property type="component" value="Unassembled WGS sequence"/>
</dbReference>
<dbReference type="PROSITE" id="PS51318">
    <property type="entry name" value="TAT"/>
    <property type="match status" value="1"/>
</dbReference>
<proteinExistence type="predicted"/>
<protein>
    <submittedName>
        <fullName evidence="2">Uncharacterized protein</fullName>
    </submittedName>
</protein>
<dbReference type="SUPFAM" id="SSF51445">
    <property type="entry name" value="(Trans)glycosidases"/>
    <property type="match status" value="1"/>
</dbReference>
<dbReference type="InterPro" id="IPR006311">
    <property type="entry name" value="TAT_signal"/>
</dbReference>
<dbReference type="Gene3D" id="2.60.120.260">
    <property type="entry name" value="Galactose-binding domain-like"/>
    <property type="match status" value="1"/>
</dbReference>
<gene>
    <name evidence="2" type="ORF">ACFQB0_08590</name>
</gene>
<keyword evidence="3" id="KW-1185">Reference proteome</keyword>
<dbReference type="Gene3D" id="3.20.20.80">
    <property type="entry name" value="Glycosidases"/>
    <property type="match status" value="1"/>
</dbReference>
<feature type="region of interest" description="Disordered" evidence="1">
    <location>
        <begin position="1"/>
        <end position="28"/>
    </location>
</feature>
<comment type="caution">
    <text evidence="2">The sequence shown here is derived from an EMBL/GenBank/DDBJ whole genome shotgun (WGS) entry which is preliminary data.</text>
</comment>
<accession>A0ABW1VEG8</accession>
<reference evidence="3" key="1">
    <citation type="journal article" date="2019" name="Int. J. Syst. Evol. Microbiol.">
        <title>The Global Catalogue of Microorganisms (GCM) 10K type strain sequencing project: providing services to taxonomists for standard genome sequencing and annotation.</title>
        <authorList>
            <consortium name="The Broad Institute Genomics Platform"/>
            <consortium name="The Broad Institute Genome Sequencing Center for Infectious Disease"/>
            <person name="Wu L."/>
            <person name="Ma J."/>
        </authorList>
    </citation>
    <scope>NUCLEOTIDE SEQUENCE [LARGE SCALE GENOMIC DNA]</scope>
    <source>
        <strain evidence="3">CCUG 43304</strain>
    </source>
</reference>
<evidence type="ECO:0000256" key="1">
    <source>
        <dbReference type="SAM" id="MobiDB-lite"/>
    </source>
</evidence>
<evidence type="ECO:0000313" key="2">
    <source>
        <dbReference type="EMBL" id="MFC6356163.1"/>
    </source>
</evidence>
<name>A0ABW1VEG8_9MICO</name>
<dbReference type="InterPro" id="IPR017853">
    <property type="entry name" value="GH"/>
</dbReference>